<accession>A0ABN1HX79</accession>
<sequence>MDPLFVFGIGTALVGCGATGTTWQACREILAIPDVPGSIARTSLLGAMIFILVVDLGIVAGGLWVAIAIAGGAHG</sequence>
<keyword evidence="3" id="KW-1185">Reference proteome</keyword>
<organism evidence="2 3">
    <name type="scientific">Sphingomonas insulae</name>
    <dbReference type="NCBI Taxonomy" id="424800"/>
    <lineage>
        <taxon>Bacteria</taxon>
        <taxon>Pseudomonadati</taxon>
        <taxon>Pseudomonadota</taxon>
        <taxon>Alphaproteobacteria</taxon>
        <taxon>Sphingomonadales</taxon>
        <taxon>Sphingomonadaceae</taxon>
        <taxon>Sphingomonas</taxon>
    </lineage>
</organism>
<dbReference type="RefSeq" id="WP_163958519.1">
    <property type="nucleotide sequence ID" value="NZ_BAAAES010000009.1"/>
</dbReference>
<name>A0ABN1HX79_9SPHN</name>
<comment type="caution">
    <text evidence="2">The sequence shown here is derived from an EMBL/GenBank/DDBJ whole genome shotgun (WGS) entry which is preliminary data.</text>
</comment>
<dbReference type="EMBL" id="BAAAES010000009">
    <property type="protein sequence ID" value="GAA0671745.1"/>
    <property type="molecule type" value="Genomic_DNA"/>
</dbReference>
<evidence type="ECO:0000313" key="3">
    <source>
        <dbReference type="Proteomes" id="UP001500238"/>
    </source>
</evidence>
<keyword evidence="1" id="KW-0812">Transmembrane</keyword>
<keyword evidence="1" id="KW-1133">Transmembrane helix</keyword>
<feature type="transmembrane region" description="Helical" evidence="1">
    <location>
        <begin position="44"/>
        <end position="70"/>
    </location>
</feature>
<proteinExistence type="predicted"/>
<evidence type="ECO:0000256" key="1">
    <source>
        <dbReference type="SAM" id="Phobius"/>
    </source>
</evidence>
<protein>
    <submittedName>
        <fullName evidence="2">Uncharacterized protein</fullName>
    </submittedName>
</protein>
<dbReference type="Proteomes" id="UP001500238">
    <property type="component" value="Unassembled WGS sequence"/>
</dbReference>
<gene>
    <name evidence="2" type="ORF">GCM10009102_23460</name>
</gene>
<reference evidence="2 3" key="1">
    <citation type="journal article" date="2019" name="Int. J. Syst. Evol. Microbiol.">
        <title>The Global Catalogue of Microorganisms (GCM) 10K type strain sequencing project: providing services to taxonomists for standard genome sequencing and annotation.</title>
        <authorList>
            <consortium name="The Broad Institute Genomics Platform"/>
            <consortium name="The Broad Institute Genome Sequencing Center for Infectious Disease"/>
            <person name="Wu L."/>
            <person name="Ma J."/>
        </authorList>
    </citation>
    <scope>NUCLEOTIDE SEQUENCE [LARGE SCALE GENOMIC DNA]</scope>
    <source>
        <strain evidence="2 3">JCM 14603</strain>
    </source>
</reference>
<keyword evidence="1" id="KW-0472">Membrane</keyword>
<evidence type="ECO:0000313" key="2">
    <source>
        <dbReference type="EMBL" id="GAA0671745.1"/>
    </source>
</evidence>